<evidence type="ECO:0000313" key="7">
    <source>
        <dbReference type="Proteomes" id="UP000479710"/>
    </source>
</evidence>
<keyword evidence="7" id="KW-1185">Reference proteome</keyword>
<comment type="caution">
    <text evidence="6">The sequence shown here is derived from an EMBL/GenBank/DDBJ whole genome shotgun (WGS) entry which is preliminary data.</text>
</comment>
<dbReference type="AlphaFoldDB" id="A0A6G1BQ37"/>
<evidence type="ECO:0000313" key="6">
    <source>
        <dbReference type="EMBL" id="KAF0890148.1"/>
    </source>
</evidence>
<evidence type="ECO:0000256" key="3">
    <source>
        <dbReference type="ARBA" id="ARBA00022833"/>
    </source>
</evidence>
<dbReference type="InterPro" id="IPR051834">
    <property type="entry name" value="RING_finger_E3_ligase"/>
</dbReference>
<keyword evidence="3" id="KW-0862">Zinc</keyword>
<organism evidence="6 7">
    <name type="scientific">Oryza meyeriana var. granulata</name>
    <dbReference type="NCBI Taxonomy" id="110450"/>
    <lineage>
        <taxon>Eukaryota</taxon>
        <taxon>Viridiplantae</taxon>
        <taxon>Streptophyta</taxon>
        <taxon>Embryophyta</taxon>
        <taxon>Tracheophyta</taxon>
        <taxon>Spermatophyta</taxon>
        <taxon>Magnoliopsida</taxon>
        <taxon>Liliopsida</taxon>
        <taxon>Poales</taxon>
        <taxon>Poaceae</taxon>
        <taxon>BOP clade</taxon>
        <taxon>Oryzoideae</taxon>
        <taxon>Oryzeae</taxon>
        <taxon>Oryzinae</taxon>
        <taxon>Oryza</taxon>
        <taxon>Oryza meyeriana</taxon>
    </lineage>
</organism>
<dbReference type="GO" id="GO:0006511">
    <property type="term" value="P:ubiquitin-dependent protein catabolic process"/>
    <property type="evidence" value="ECO:0007669"/>
    <property type="project" value="TreeGrafter"/>
</dbReference>
<dbReference type="OrthoDB" id="21204at2759"/>
<keyword evidence="1" id="KW-0479">Metal-binding</keyword>
<dbReference type="GO" id="GO:0005634">
    <property type="term" value="C:nucleus"/>
    <property type="evidence" value="ECO:0007669"/>
    <property type="project" value="TreeGrafter"/>
</dbReference>
<dbReference type="FunFam" id="3.30.40.10:FF:000726">
    <property type="entry name" value="Os11g0142900 protein"/>
    <property type="match status" value="1"/>
</dbReference>
<dbReference type="InterPro" id="IPR001841">
    <property type="entry name" value="Znf_RING"/>
</dbReference>
<dbReference type="GO" id="GO:0008270">
    <property type="term" value="F:zinc ion binding"/>
    <property type="evidence" value="ECO:0007669"/>
    <property type="project" value="UniProtKB-KW"/>
</dbReference>
<evidence type="ECO:0000256" key="4">
    <source>
        <dbReference type="PROSITE-ProRule" id="PRU00175"/>
    </source>
</evidence>
<keyword evidence="2 4" id="KW-0863">Zinc-finger</keyword>
<dbReference type="PROSITE" id="PS50089">
    <property type="entry name" value="ZF_RING_2"/>
    <property type="match status" value="1"/>
</dbReference>
<evidence type="ECO:0000256" key="1">
    <source>
        <dbReference type="ARBA" id="ARBA00022723"/>
    </source>
</evidence>
<dbReference type="Pfam" id="PF13639">
    <property type="entry name" value="zf-RING_2"/>
    <property type="match status" value="1"/>
</dbReference>
<sequence length="232" mass="26111">MSQQQQAEFCLTLMAFMYGHRRQPADAELLRLLRRRHGADPPLPIRRARVVQNTELNALFAYNRRDNGLSPQSDDDGIADDYFGADDNAYSSNGGFGAVPALSEAIVSLPEMAVGEAREKECGVCLEEFEEGDKLRKMPCEHCFHESCVFKWLRASRLCPYCRFTMPAEILPLSHQKDQRTWRQTVVVAAVLPLTAGVAAHRSQDLRIQVHYSVQDQKQALDCSVAWIARSG</sequence>
<feature type="domain" description="RING-type" evidence="5">
    <location>
        <begin position="122"/>
        <end position="163"/>
    </location>
</feature>
<protein>
    <recommendedName>
        <fullName evidence="5">RING-type domain-containing protein</fullName>
    </recommendedName>
</protein>
<dbReference type="Gene3D" id="3.30.40.10">
    <property type="entry name" value="Zinc/RING finger domain, C3HC4 (zinc finger)"/>
    <property type="match status" value="1"/>
</dbReference>
<gene>
    <name evidence="6" type="ORF">E2562_038251</name>
</gene>
<dbReference type="SMART" id="SM00184">
    <property type="entry name" value="RING"/>
    <property type="match status" value="1"/>
</dbReference>
<dbReference type="PANTHER" id="PTHR45931">
    <property type="entry name" value="SI:CH211-59O9.10"/>
    <property type="match status" value="1"/>
</dbReference>
<reference evidence="6 7" key="1">
    <citation type="submission" date="2019-11" db="EMBL/GenBank/DDBJ databases">
        <title>Whole genome sequence of Oryza granulata.</title>
        <authorList>
            <person name="Li W."/>
        </authorList>
    </citation>
    <scope>NUCLEOTIDE SEQUENCE [LARGE SCALE GENOMIC DNA]</scope>
    <source>
        <strain evidence="7">cv. Menghai</strain>
        <tissue evidence="6">Leaf</tissue>
    </source>
</reference>
<proteinExistence type="predicted"/>
<dbReference type="SUPFAM" id="SSF57850">
    <property type="entry name" value="RING/U-box"/>
    <property type="match status" value="1"/>
</dbReference>
<evidence type="ECO:0000259" key="5">
    <source>
        <dbReference type="PROSITE" id="PS50089"/>
    </source>
</evidence>
<accession>A0A6G1BQ37</accession>
<dbReference type="GO" id="GO:0061630">
    <property type="term" value="F:ubiquitin protein ligase activity"/>
    <property type="evidence" value="ECO:0007669"/>
    <property type="project" value="TreeGrafter"/>
</dbReference>
<evidence type="ECO:0000256" key="2">
    <source>
        <dbReference type="ARBA" id="ARBA00022771"/>
    </source>
</evidence>
<dbReference type="PANTHER" id="PTHR45931:SF23">
    <property type="entry name" value="OS12G0134500 PROTEIN"/>
    <property type="match status" value="1"/>
</dbReference>
<dbReference type="Proteomes" id="UP000479710">
    <property type="component" value="Unassembled WGS sequence"/>
</dbReference>
<dbReference type="InterPro" id="IPR013083">
    <property type="entry name" value="Znf_RING/FYVE/PHD"/>
</dbReference>
<dbReference type="EMBL" id="SPHZ02000012">
    <property type="protein sequence ID" value="KAF0890148.1"/>
    <property type="molecule type" value="Genomic_DNA"/>
</dbReference>
<name>A0A6G1BQ37_9ORYZ</name>